<dbReference type="PANTHER" id="PTHR10183:SF379">
    <property type="entry name" value="CALPAIN-5"/>
    <property type="match status" value="1"/>
</dbReference>
<reference evidence="8 9" key="1">
    <citation type="journal article" date="2024" name="Science">
        <title>Giant polyketide synthase enzymes in the biosynthesis of giant marine polyether toxins.</title>
        <authorList>
            <person name="Fallon T.R."/>
            <person name="Shende V.V."/>
            <person name="Wierzbicki I.H."/>
            <person name="Pendleton A.L."/>
            <person name="Watervoot N.F."/>
            <person name="Auber R.P."/>
            <person name="Gonzalez D.J."/>
            <person name="Wisecaver J.H."/>
            <person name="Moore B.S."/>
        </authorList>
    </citation>
    <scope>NUCLEOTIDE SEQUENCE [LARGE SCALE GENOMIC DNA]</scope>
    <source>
        <strain evidence="8 9">12B1</strain>
    </source>
</reference>
<feature type="domain" description="Calpain catalytic" evidence="7">
    <location>
        <begin position="42"/>
        <end position="124"/>
    </location>
</feature>
<dbReference type="Gene3D" id="3.90.70.10">
    <property type="entry name" value="Cysteine proteinases"/>
    <property type="match status" value="1"/>
</dbReference>
<dbReference type="GO" id="GO:0004198">
    <property type="term" value="F:calcium-dependent cysteine-type endopeptidase activity"/>
    <property type="evidence" value="ECO:0007669"/>
    <property type="project" value="InterPro"/>
</dbReference>
<evidence type="ECO:0000313" key="9">
    <source>
        <dbReference type="Proteomes" id="UP001515480"/>
    </source>
</evidence>
<feature type="active site" evidence="5">
    <location>
        <position position="48"/>
    </location>
</feature>
<dbReference type="AlphaFoldDB" id="A0AB34JXL8"/>
<evidence type="ECO:0000256" key="4">
    <source>
        <dbReference type="ARBA" id="ARBA00022807"/>
    </source>
</evidence>
<dbReference type="InterPro" id="IPR022684">
    <property type="entry name" value="Calpain_cysteine_protease"/>
</dbReference>
<feature type="active site" evidence="5">
    <location>
        <position position="68"/>
    </location>
</feature>
<dbReference type="GO" id="GO:0006508">
    <property type="term" value="P:proteolysis"/>
    <property type="evidence" value="ECO:0007669"/>
    <property type="project" value="UniProtKB-KW"/>
</dbReference>
<evidence type="ECO:0000256" key="6">
    <source>
        <dbReference type="PROSITE-ProRule" id="PRU00239"/>
    </source>
</evidence>
<accession>A0AB34JXL8</accession>
<protein>
    <recommendedName>
        <fullName evidence="7">Calpain catalytic domain-containing protein</fullName>
    </recommendedName>
</protein>
<comment type="caution">
    <text evidence="6">Lacks conserved residue(s) required for the propagation of feature annotation.</text>
</comment>
<dbReference type="EMBL" id="JBGBPQ010000003">
    <property type="protein sequence ID" value="KAL1526665.1"/>
    <property type="molecule type" value="Genomic_DNA"/>
</dbReference>
<dbReference type="Proteomes" id="UP001515480">
    <property type="component" value="Unassembled WGS sequence"/>
</dbReference>
<organism evidence="8 9">
    <name type="scientific">Prymnesium parvum</name>
    <name type="common">Toxic golden alga</name>
    <dbReference type="NCBI Taxonomy" id="97485"/>
    <lineage>
        <taxon>Eukaryota</taxon>
        <taxon>Haptista</taxon>
        <taxon>Haptophyta</taxon>
        <taxon>Prymnesiophyceae</taxon>
        <taxon>Prymnesiales</taxon>
        <taxon>Prymnesiaceae</taxon>
        <taxon>Prymnesium</taxon>
    </lineage>
</organism>
<gene>
    <name evidence="8" type="ORF">AB1Y20_015369</name>
</gene>
<sequence>MCNTFQLTRSLLPRQSSPIGCAFSLSGVDSSLIASSNDAEGNGLLRGHAYGLEQLKEVAGRRLLRLRNPWGRGEWNGPWSDGAEEWTDELQALLDYDFDDDGTFWMELQDFLQQFNTLYLAHVDEAVQRALLKFDNPMKSPFAVRSSEWPSLVEHIDDKGAALTDQQLWEEVESDEEDDADFGAVDNSRSPLLERAQRMHDRMAQQLSSTHVHRQVEEMMQVC</sequence>
<dbReference type="InterPro" id="IPR038765">
    <property type="entry name" value="Papain-like_cys_pep_sf"/>
</dbReference>
<dbReference type="PANTHER" id="PTHR10183">
    <property type="entry name" value="CALPAIN"/>
    <property type="match status" value="1"/>
</dbReference>
<keyword evidence="3" id="KW-0378">Hydrolase</keyword>
<evidence type="ECO:0000256" key="2">
    <source>
        <dbReference type="ARBA" id="ARBA00022670"/>
    </source>
</evidence>
<evidence type="ECO:0000256" key="5">
    <source>
        <dbReference type="PIRSR" id="PIRSR622684-1"/>
    </source>
</evidence>
<proteinExistence type="inferred from homology"/>
<dbReference type="SUPFAM" id="SSF54001">
    <property type="entry name" value="Cysteine proteinases"/>
    <property type="match status" value="1"/>
</dbReference>
<keyword evidence="2" id="KW-0645">Protease</keyword>
<dbReference type="Pfam" id="PF00648">
    <property type="entry name" value="Peptidase_C2"/>
    <property type="match status" value="1"/>
</dbReference>
<evidence type="ECO:0000259" key="7">
    <source>
        <dbReference type="PROSITE" id="PS50203"/>
    </source>
</evidence>
<comment type="caution">
    <text evidence="8">The sequence shown here is derived from an EMBL/GenBank/DDBJ whole genome shotgun (WGS) entry which is preliminary data.</text>
</comment>
<dbReference type="PROSITE" id="PS50203">
    <property type="entry name" value="CALPAIN_CAT"/>
    <property type="match status" value="1"/>
</dbReference>
<keyword evidence="4" id="KW-0788">Thiol protease</keyword>
<comment type="similarity">
    <text evidence="1">Belongs to the peptidase C2 family.</text>
</comment>
<name>A0AB34JXL8_PRYPA</name>
<dbReference type="InterPro" id="IPR001300">
    <property type="entry name" value="Peptidase_C2_calpain_cat"/>
</dbReference>
<evidence type="ECO:0000256" key="3">
    <source>
        <dbReference type="ARBA" id="ARBA00022801"/>
    </source>
</evidence>
<evidence type="ECO:0000313" key="8">
    <source>
        <dbReference type="EMBL" id="KAL1526665.1"/>
    </source>
</evidence>
<evidence type="ECO:0000256" key="1">
    <source>
        <dbReference type="ARBA" id="ARBA00007623"/>
    </source>
</evidence>
<keyword evidence="9" id="KW-1185">Reference proteome</keyword>